<evidence type="ECO:0000313" key="2">
    <source>
        <dbReference type="EMBL" id="CAB4158493.1"/>
    </source>
</evidence>
<dbReference type="InterPro" id="IPR021497">
    <property type="entry name" value="GTA_holin_3TM"/>
</dbReference>
<organism evidence="2">
    <name type="scientific">uncultured Caudovirales phage</name>
    <dbReference type="NCBI Taxonomy" id="2100421"/>
    <lineage>
        <taxon>Viruses</taxon>
        <taxon>Duplodnaviria</taxon>
        <taxon>Heunggongvirae</taxon>
        <taxon>Uroviricota</taxon>
        <taxon>Caudoviricetes</taxon>
        <taxon>Peduoviridae</taxon>
        <taxon>Maltschvirus</taxon>
        <taxon>Maltschvirus maltsch</taxon>
    </lineage>
</organism>
<keyword evidence="1" id="KW-1133">Transmembrane helix</keyword>
<sequence length="147" mass="15754">MPKLEEYNNDGYQNSVSAAAAQKLAASPSLTQTEVKIDTAAQLASTNSAAAQTASAGAQSLIKNTNEDWINKKWRPAMSWSYMAICIFDFILAPVLWSAIQAYGSGSVSMQWQPLTLQGAGLLHVAFGAVLGVTAWGRTQEKLDSKN</sequence>
<dbReference type="EMBL" id="LR796671">
    <property type="protein sequence ID" value="CAB4158493.1"/>
    <property type="molecule type" value="Genomic_DNA"/>
</dbReference>
<name>A0A6J5NHR4_9CAUD</name>
<evidence type="ECO:0000256" key="1">
    <source>
        <dbReference type="SAM" id="Phobius"/>
    </source>
</evidence>
<keyword evidence="1" id="KW-0812">Transmembrane</keyword>
<accession>A0A6J5NHR4</accession>
<gene>
    <name evidence="2" type="ORF">UFOVP700_14</name>
</gene>
<feature type="transmembrane region" description="Helical" evidence="1">
    <location>
        <begin position="80"/>
        <end position="100"/>
    </location>
</feature>
<reference evidence="2" key="1">
    <citation type="submission" date="2020-04" db="EMBL/GenBank/DDBJ databases">
        <authorList>
            <person name="Chiriac C."/>
            <person name="Salcher M."/>
            <person name="Ghai R."/>
            <person name="Kavagutti S V."/>
        </authorList>
    </citation>
    <scope>NUCLEOTIDE SEQUENCE</scope>
</reference>
<protein>
    <submittedName>
        <fullName evidence="2">Holin of 3TMs, for gene-transfer release</fullName>
    </submittedName>
</protein>
<feature type="transmembrane region" description="Helical" evidence="1">
    <location>
        <begin position="120"/>
        <end position="137"/>
    </location>
</feature>
<dbReference type="Pfam" id="PF11351">
    <property type="entry name" value="GTA_holin_3TM"/>
    <property type="match status" value="1"/>
</dbReference>
<keyword evidence="1" id="KW-0472">Membrane</keyword>
<proteinExistence type="predicted"/>